<evidence type="ECO:0008006" key="4">
    <source>
        <dbReference type="Google" id="ProtNLM"/>
    </source>
</evidence>
<dbReference type="InterPro" id="IPR043504">
    <property type="entry name" value="Peptidase_S1_PA_chymotrypsin"/>
</dbReference>
<feature type="signal peptide" evidence="1">
    <location>
        <begin position="1"/>
        <end position="26"/>
    </location>
</feature>
<dbReference type="InterPro" id="IPR009003">
    <property type="entry name" value="Peptidase_S1_PA"/>
</dbReference>
<dbReference type="AlphaFoldDB" id="A0A177MAA7"/>
<feature type="chain" id="PRO_5008067846" description="Serine protease" evidence="1">
    <location>
        <begin position="27"/>
        <end position="388"/>
    </location>
</feature>
<dbReference type="PANTHER" id="PTHR36234:SF5">
    <property type="entry name" value="LYSYL ENDOPEPTIDASE"/>
    <property type="match status" value="1"/>
</dbReference>
<evidence type="ECO:0000313" key="3">
    <source>
        <dbReference type="Proteomes" id="UP000077763"/>
    </source>
</evidence>
<keyword evidence="1" id="KW-0732">Signal</keyword>
<dbReference type="RefSeq" id="WP_064037491.1">
    <property type="nucleotide sequence ID" value="NZ_LUUH01000066.1"/>
</dbReference>
<evidence type="ECO:0000256" key="1">
    <source>
        <dbReference type="SAM" id="SignalP"/>
    </source>
</evidence>
<sequence length="388" mass="42426">MTANKRKSKRAAVFVALLGAAQLGTADTQCGPELRRSSLGKLVQQGKDINNAPFLPHRGMRFLRPRLQLLSDTDQPWTLVVRAGDGRPIQNIDRATVPLNKSFWTLRVPGEMVRFDLIVGEQKPKIELVEYVAMPSQSKNTFYSIVKDESRPTNLYAAKMPVGLGDPVGMLVANAPSSTAATSWCCSGFALTDKLFITNWHCGAEGVQPENAWGDDVSASALIDFSWDGDDRPNDYRIMRVAAQSQKLDYAILEIAPLSGAQGVRPAALRFTKPNEGEDLQVVQHPACQTKQISQSCTVRKADGTGVHGEFYHDCGTHPGSSGSPVYDDAGLVVGLHHDGQAFDEKCQPKDSVNRAITMVDILADLEHQAPDIATSIREYQRRAVTLK</sequence>
<comment type="caution">
    <text evidence="2">The sequence shown here is derived from an EMBL/GenBank/DDBJ whole genome shotgun (WGS) entry which is preliminary data.</text>
</comment>
<gene>
    <name evidence="2" type="ORF">A1353_00535</name>
</gene>
<protein>
    <recommendedName>
        <fullName evidence="4">Serine protease</fullName>
    </recommendedName>
</protein>
<dbReference type="Proteomes" id="UP000077763">
    <property type="component" value="Unassembled WGS sequence"/>
</dbReference>
<name>A0A177MAA7_METMH</name>
<proteinExistence type="predicted"/>
<accession>A0A177MAA7</accession>
<evidence type="ECO:0000313" key="2">
    <source>
        <dbReference type="EMBL" id="OAI01739.1"/>
    </source>
</evidence>
<dbReference type="Pfam" id="PF13365">
    <property type="entry name" value="Trypsin_2"/>
    <property type="match status" value="1"/>
</dbReference>
<dbReference type="Gene3D" id="2.40.10.10">
    <property type="entry name" value="Trypsin-like serine proteases"/>
    <property type="match status" value="2"/>
</dbReference>
<dbReference type="PANTHER" id="PTHR36234">
    <property type="entry name" value="LYSYL ENDOPEPTIDASE"/>
    <property type="match status" value="1"/>
</dbReference>
<dbReference type="SUPFAM" id="SSF50494">
    <property type="entry name" value="Trypsin-like serine proteases"/>
    <property type="match status" value="1"/>
</dbReference>
<dbReference type="EMBL" id="LUUH01000066">
    <property type="protein sequence ID" value="OAI01739.1"/>
    <property type="molecule type" value="Genomic_DNA"/>
</dbReference>
<reference evidence="2 3" key="1">
    <citation type="submission" date="2016-03" db="EMBL/GenBank/DDBJ databases">
        <authorList>
            <person name="Ploux O."/>
        </authorList>
    </citation>
    <scope>NUCLEOTIDE SEQUENCE [LARGE SCALE GENOMIC DNA]</scope>
    <source>
        <strain evidence="2 3">R-45371</strain>
    </source>
</reference>
<organism evidence="2 3">
    <name type="scientific">Methylomonas methanica</name>
    <dbReference type="NCBI Taxonomy" id="421"/>
    <lineage>
        <taxon>Bacteria</taxon>
        <taxon>Pseudomonadati</taxon>
        <taxon>Pseudomonadota</taxon>
        <taxon>Gammaproteobacteria</taxon>
        <taxon>Methylococcales</taxon>
        <taxon>Methylococcaceae</taxon>
        <taxon>Methylomonas</taxon>
    </lineage>
</organism>